<evidence type="ECO:0008006" key="4">
    <source>
        <dbReference type="Google" id="ProtNLM"/>
    </source>
</evidence>
<proteinExistence type="predicted"/>
<dbReference type="OrthoDB" id="3747277at2759"/>
<sequence length="122" mass="12922">MKFTTTLFAVLAAVAPTASSLPSDPSARQNKIATCAAETCLTTTNGQFNGCATNDLVCLCKLEQAEVSRYVSVVQPCIDGDAGHKACTAGGIYTYKDVLKNVCDTEEFGYKKAIFPEVPTTV</sequence>
<evidence type="ECO:0000256" key="1">
    <source>
        <dbReference type="SAM" id="SignalP"/>
    </source>
</evidence>
<evidence type="ECO:0000313" key="2">
    <source>
        <dbReference type="EMBL" id="KAF2821611.1"/>
    </source>
</evidence>
<organism evidence="2 3">
    <name type="scientific">Ophiobolus disseminans</name>
    <dbReference type="NCBI Taxonomy" id="1469910"/>
    <lineage>
        <taxon>Eukaryota</taxon>
        <taxon>Fungi</taxon>
        <taxon>Dikarya</taxon>
        <taxon>Ascomycota</taxon>
        <taxon>Pezizomycotina</taxon>
        <taxon>Dothideomycetes</taxon>
        <taxon>Pleosporomycetidae</taxon>
        <taxon>Pleosporales</taxon>
        <taxon>Pleosporineae</taxon>
        <taxon>Phaeosphaeriaceae</taxon>
        <taxon>Ophiobolus</taxon>
    </lineage>
</organism>
<dbReference type="EMBL" id="MU006236">
    <property type="protein sequence ID" value="KAF2821611.1"/>
    <property type="molecule type" value="Genomic_DNA"/>
</dbReference>
<keyword evidence="1" id="KW-0732">Signal</keyword>
<dbReference type="AlphaFoldDB" id="A0A6A6ZKJ1"/>
<dbReference type="Proteomes" id="UP000799424">
    <property type="component" value="Unassembled WGS sequence"/>
</dbReference>
<accession>A0A6A6ZKJ1</accession>
<reference evidence="2" key="1">
    <citation type="journal article" date="2020" name="Stud. Mycol.">
        <title>101 Dothideomycetes genomes: a test case for predicting lifestyles and emergence of pathogens.</title>
        <authorList>
            <person name="Haridas S."/>
            <person name="Albert R."/>
            <person name="Binder M."/>
            <person name="Bloem J."/>
            <person name="Labutti K."/>
            <person name="Salamov A."/>
            <person name="Andreopoulos B."/>
            <person name="Baker S."/>
            <person name="Barry K."/>
            <person name="Bills G."/>
            <person name="Bluhm B."/>
            <person name="Cannon C."/>
            <person name="Castanera R."/>
            <person name="Culley D."/>
            <person name="Daum C."/>
            <person name="Ezra D."/>
            <person name="Gonzalez J."/>
            <person name="Henrissat B."/>
            <person name="Kuo A."/>
            <person name="Liang C."/>
            <person name="Lipzen A."/>
            <person name="Lutzoni F."/>
            <person name="Magnuson J."/>
            <person name="Mondo S."/>
            <person name="Nolan M."/>
            <person name="Ohm R."/>
            <person name="Pangilinan J."/>
            <person name="Park H.-J."/>
            <person name="Ramirez L."/>
            <person name="Alfaro M."/>
            <person name="Sun H."/>
            <person name="Tritt A."/>
            <person name="Yoshinaga Y."/>
            <person name="Zwiers L.-H."/>
            <person name="Turgeon B."/>
            <person name="Goodwin S."/>
            <person name="Spatafora J."/>
            <person name="Crous P."/>
            <person name="Grigoriev I."/>
        </authorList>
    </citation>
    <scope>NUCLEOTIDE SEQUENCE</scope>
    <source>
        <strain evidence="2">CBS 113818</strain>
    </source>
</reference>
<name>A0A6A6ZKJ1_9PLEO</name>
<feature type="chain" id="PRO_5025544549" description="Extracellular membrane protein CFEM domain-containing protein" evidence="1">
    <location>
        <begin position="21"/>
        <end position="122"/>
    </location>
</feature>
<feature type="signal peptide" evidence="1">
    <location>
        <begin position="1"/>
        <end position="20"/>
    </location>
</feature>
<protein>
    <recommendedName>
        <fullName evidence="4">Extracellular membrane protein CFEM domain-containing protein</fullName>
    </recommendedName>
</protein>
<keyword evidence="3" id="KW-1185">Reference proteome</keyword>
<gene>
    <name evidence="2" type="ORF">CC86DRAFT_98507</name>
</gene>
<evidence type="ECO:0000313" key="3">
    <source>
        <dbReference type="Proteomes" id="UP000799424"/>
    </source>
</evidence>